<dbReference type="PATRIC" id="fig|226910.6.peg.11"/>
<keyword evidence="2" id="KW-1185">Reference proteome</keyword>
<comment type="caution">
    <text evidence="1">The sequence shown here is derived from an EMBL/GenBank/DDBJ whole genome shotgun (WGS) entry which is preliminary data.</text>
</comment>
<sequence length="42" mass="4531">MAIRGVRMEGLRKCKVTIGRELPGPVQGRGHEILAGFGVRQG</sequence>
<dbReference type="EMBL" id="JXDG01000001">
    <property type="protein sequence ID" value="KIH86138.1"/>
    <property type="molecule type" value="Genomic_DNA"/>
</dbReference>
<name>A0A0C2F551_9PSED</name>
<gene>
    <name evidence="1" type="ORF">UCMB321_0011</name>
</gene>
<reference evidence="1 2" key="1">
    <citation type="submission" date="2015-01" db="EMBL/GenBank/DDBJ databases">
        <title>Complete genome of Pseudomonas batumici UCM B-321 producer of the batumin antibiotic with strong antistaphilococcal and potential anticancer activity.</title>
        <authorList>
            <person name="Klochko V.V."/>
            <person name="Zelena L.B."/>
            <person name="Elena K.A."/>
            <person name="Reva O.N."/>
        </authorList>
    </citation>
    <scope>NUCLEOTIDE SEQUENCE [LARGE SCALE GENOMIC DNA]</scope>
    <source>
        <strain evidence="1 2">UCM B-321</strain>
    </source>
</reference>
<protein>
    <submittedName>
        <fullName evidence="1">Uncharacterized protein</fullName>
    </submittedName>
</protein>
<dbReference type="AlphaFoldDB" id="A0A0C2F551"/>
<evidence type="ECO:0000313" key="2">
    <source>
        <dbReference type="Proteomes" id="UP000031535"/>
    </source>
</evidence>
<dbReference type="Proteomes" id="UP000031535">
    <property type="component" value="Unassembled WGS sequence"/>
</dbReference>
<evidence type="ECO:0000313" key="1">
    <source>
        <dbReference type="EMBL" id="KIH86138.1"/>
    </source>
</evidence>
<proteinExistence type="predicted"/>
<accession>A0A0C2F551</accession>
<organism evidence="1 2">
    <name type="scientific">Pseudomonas batumici</name>
    <dbReference type="NCBI Taxonomy" id="226910"/>
    <lineage>
        <taxon>Bacteria</taxon>
        <taxon>Pseudomonadati</taxon>
        <taxon>Pseudomonadota</taxon>
        <taxon>Gammaproteobacteria</taxon>
        <taxon>Pseudomonadales</taxon>
        <taxon>Pseudomonadaceae</taxon>
        <taxon>Pseudomonas</taxon>
    </lineage>
</organism>